<sequence>MKRNLDQANTYQQKRDEERRQRLMEAVEPLLKLGNEISFVQPMSRDNRQGCNGARENRFAPPNGRSQSQILSQMGRMADAPSKRLKRNSTTDIKSCEERFSEDILGSICPGCKRGRLGVHFTEHMEDHWLFLEKDAVARTLYEKVNNNEAIKAIDKMTMTVYAKWMVEERRKFEAWASAEDQDDDASKKDSGPHDDAVGIAQNCIWD</sequence>
<dbReference type="WBParaSite" id="L893_g14138.t1">
    <property type="protein sequence ID" value="L893_g14138.t1"/>
    <property type="gene ID" value="L893_g14138"/>
</dbReference>
<proteinExistence type="predicted"/>
<dbReference type="AlphaFoldDB" id="A0A1I7Y9K6"/>
<evidence type="ECO:0000256" key="1">
    <source>
        <dbReference type="SAM" id="MobiDB-lite"/>
    </source>
</evidence>
<protein>
    <submittedName>
        <fullName evidence="3">UBZ3-type domain-containing protein</fullName>
    </submittedName>
</protein>
<keyword evidence="2" id="KW-1185">Reference proteome</keyword>
<evidence type="ECO:0000313" key="3">
    <source>
        <dbReference type="WBParaSite" id="L893_g14138.t1"/>
    </source>
</evidence>
<organism evidence="2 3">
    <name type="scientific">Steinernema glaseri</name>
    <dbReference type="NCBI Taxonomy" id="37863"/>
    <lineage>
        <taxon>Eukaryota</taxon>
        <taxon>Metazoa</taxon>
        <taxon>Ecdysozoa</taxon>
        <taxon>Nematoda</taxon>
        <taxon>Chromadorea</taxon>
        <taxon>Rhabditida</taxon>
        <taxon>Tylenchina</taxon>
        <taxon>Panagrolaimomorpha</taxon>
        <taxon>Strongyloidoidea</taxon>
        <taxon>Steinernematidae</taxon>
        <taxon>Steinernema</taxon>
    </lineage>
</organism>
<reference evidence="3" key="1">
    <citation type="submission" date="2016-11" db="UniProtKB">
        <authorList>
            <consortium name="WormBaseParasite"/>
        </authorList>
    </citation>
    <scope>IDENTIFICATION</scope>
</reference>
<name>A0A1I7Y9K6_9BILA</name>
<feature type="region of interest" description="Disordered" evidence="1">
    <location>
        <begin position="178"/>
        <end position="197"/>
    </location>
</feature>
<accession>A0A1I7Y9K6</accession>
<dbReference type="Proteomes" id="UP000095287">
    <property type="component" value="Unplaced"/>
</dbReference>
<feature type="compositionally biased region" description="Basic and acidic residues" evidence="1">
    <location>
        <begin position="185"/>
        <end position="197"/>
    </location>
</feature>
<evidence type="ECO:0000313" key="2">
    <source>
        <dbReference type="Proteomes" id="UP000095287"/>
    </source>
</evidence>